<organism evidence="1 2">
    <name type="scientific">Piscinibacter gummiphilus</name>
    <dbReference type="NCBI Taxonomy" id="946333"/>
    <lineage>
        <taxon>Bacteria</taxon>
        <taxon>Pseudomonadati</taxon>
        <taxon>Pseudomonadota</taxon>
        <taxon>Betaproteobacteria</taxon>
        <taxon>Burkholderiales</taxon>
        <taxon>Sphaerotilaceae</taxon>
        <taxon>Piscinibacter</taxon>
    </lineage>
</organism>
<proteinExistence type="predicted"/>
<evidence type="ECO:0000313" key="2">
    <source>
        <dbReference type="Proteomes" id="UP000193427"/>
    </source>
</evidence>
<sequence>MNTLALNATAAPAKAPSSPASNASAPFRIAAGAVLTLRHGRDLRVEVIEGRLWVTAKGDASDHFVSPGQPHALGRSRTVVIENIGRDSALLRLVRG</sequence>
<dbReference type="EMBL" id="CP015118">
    <property type="protein sequence ID" value="ARN19926.1"/>
    <property type="molecule type" value="Genomic_DNA"/>
</dbReference>
<reference evidence="1 2" key="1">
    <citation type="submission" date="2016-04" db="EMBL/GenBank/DDBJ databases">
        <title>Complete genome sequence of natural rubber-degrading, novel Gram-negative bacterium, Rhizobacter gummiphilus strain NS21.</title>
        <authorList>
            <person name="Tabata M."/>
            <person name="Kasai D."/>
            <person name="Fukuda M."/>
        </authorList>
    </citation>
    <scope>NUCLEOTIDE SEQUENCE [LARGE SCALE GENOMIC DNA]</scope>
    <source>
        <strain evidence="1 2">NS21</strain>
    </source>
</reference>
<dbReference type="AlphaFoldDB" id="A0A1W6L6U4"/>
<gene>
    <name evidence="1" type="ORF">A4W93_08375</name>
</gene>
<accession>A0A1W6L6U4</accession>
<dbReference type="OrthoDB" id="8720906at2"/>
<dbReference type="Pfam" id="PF11142">
    <property type="entry name" value="DUF2917"/>
    <property type="match status" value="1"/>
</dbReference>
<evidence type="ECO:0000313" key="1">
    <source>
        <dbReference type="EMBL" id="ARN19926.1"/>
    </source>
</evidence>
<dbReference type="Proteomes" id="UP000193427">
    <property type="component" value="Chromosome"/>
</dbReference>
<keyword evidence="2" id="KW-1185">Reference proteome</keyword>
<dbReference type="KEGG" id="rgu:A4W93_08375"/>
<protein>
    <submittedName>
        <fullName evidence="1">Uncharacterized protein</fullName>
    </submittedName>
</protein>
<name>A0A1W6L6U4_9BURK</name>
<dbReference type="InterPro" id="IPR021317">
    <property type="entry name" value="DUF2917"/>
</dbReference>
<dbReference type="RefSeq" id="WP_085750197.1">
    <property type="nucleotide sequence ID" value="NZ_BSPR01000008.1"/>
</dbReference>